<evidence type="ECO:0000256" key="4">
    <source>
        <dbReference type="SAM" id="SignalP"/>
    </source>
</evidence>
<accession>A0AAV4TC17</accession>
<name>A0AAV4TC17_9ARAC</name>
<dbReference type="AlphaFoldDB" id="A0AAV4TC17"/>
<evidence type="ECO:0000256" key="1">
    <source>
        <dbReference type="ARBA" id="ARBA00022614"/>
    </source>
</evidence>
<dbReference type="InterPro" id="IPR052286">
    <property type="entry name" value="Wnt_signaling_inhibitor"/>
</dbReference>
<dbReference type="InterPro" id="IPR026906">
    <property type="entry name" value="LRR_5"/>
</dbReference>
<gene>
    <name evidence="5" type="primary">AVEN_189269_1</name>
    <name evidence="5" type="ORF">CDAR_177821</name>
</gene>
<feature type="chain" id="PRO_5044011259" evidence="4">
    <location>
        <begin position="22"/>
        <end position="325"/>
    </location>
</feature>
<keyword evidence="3" id="KW-0677">Repeat</keyword>
<organism evidence="5 6">
    <name type="scientific">Caerostris darwini</name>
    <dbReference type="NCBI Taxonomy" id="1538125"/>
    <lineage>
        <taxon>Eukaryota</taxon>
        <taxon>Metazoa</taxon>
        <taxon>Ecdysozoa</taxon>
        <taxon>Arthropoda</taxon>
        <taxon>Chelicerata</taxon>
        <taxon>Arachnida</taxon>
        <taxon>Araneae</taxon>
        <taxon>Araneomorphae</taxon>
        <taxon>Entelegynae</taxon>
        <taxon>Araneoidea</taxon>
        <taxon>Araneidae</taxon>
        <taxon>Caerostris</taxon>
    </lineage>
</organism>
<sequence>MYWKYSVPSVLFFVLVSLCLAQDPKDICPPNDLIEPCYCQKDFQSPRAIVRCEKVTGTEVIVDVLNRSSEYQYEYLIIEDSSISYIPQEAFSIKRLARLYIFSTTMISLFQSPPESSDLQAVSFYKLKLSRSIQWDLFTNTKNIKNFTVEHSPIRNLDQVFVDNAPKGIERLTINNCSLSKLHDQAFSLMEHLIEVIIQGNKIKELKRSMFPSSASELRRIDFSKNQIQALPEDLFTDMPLLYHIRFDDNLISDFAENTYIGLLDHLLSLSMENNPIKCLCKIRWIFKIDPYTSLWRNLHGSCAEPKALHGQRLNDLREGDFAHC</sequence>
<dbReference type="InterPro" id="IPR032675">
    <property type="entry name" value="LRR_dom_sf"/>
</dbReference>
<dbReference type="SUPFAM" id="SSF52058">
    <property type="entry name" value="L domain-like"/>
    <property type="match status" value="1"/>
</dbReference>
<evidence type="ECO:0000313" key="6">
    <source>
        <dbReference type="Proteomes" id="UP001054837"/>
    </source>
</evidence>
<feature type="signal peptide" evidence="4">
    <location>
        <begin position="1"/>
        <end position="21"/>
    </location>
</feature>
<dbReference type="Pfam" id="PF13306">
    <property type="entry name" value="LRR_5"/>
    <property type="match status" value="1"/>
</dbReference>
<keyword evidence="2 4" id="KW-0732">Signal</keyword>
<keyword evidence="1" id="KW-0433">Leucine-rich repeat</keyword>
<dbReference type="PANTHER" id="PTHR24364">
    <property type="entry name" value="LP06937P"/>
    <property type="match status" value="1"/>
</dbReference>
<dbReference type="Proteomes" id="UP001054837">
    <property type="component" value="Unassembled WGS sequence"/>
</dbReference>
<evidence type="ECO:0000313" key="5">
    <source>
        <dbReference type="EMBL" id="GIY43011.1"/>
    </source>
</evidence>
<comment type="caution">
    <text evidence="5">The sequence shown here is derived from an EMBL/GenBank/DDBJ whole genome shotgun (WGS) entry which is preliminary data.</text>
</comment>
<reference evidence="5 6" key="1">
    <citation type="submission" date="2021-06" db="EMBL/GenBank/DDBJ databases">
        <title>Caerostris darwini draft genome.</title>
        <authorList>
            <person name="Kono N."/>
            <person name="Arakawa K."/>
        </authorList>
    </citation>
    <scope>NUCLEOTIDE SEQUENCE [LARGE SCALE GENOMIC DNA]</scope>
</reference>
<evidence type="ECO:0000256" key="3">
    <source>
        <dbReference type="ARBA" id="ARBA00022737"/>
    </source>
</evidence>
<evidence type="ECO:0000256" key="2">
    <source>
        <dbReference type="ARBA" id="ARBA00022729"/>
    </source>
</evidence>
<proteinExistence type="predicted"/>
<keyword evidence="6" id="KW-1185">Reference proteome</keyword>
<dbReference type="EMBL" id="BPLQ01009279">
    <property type="protein sequence ID" value="GIY43011.1"/>
    <property type="molecule type" value="Genomic_DNA"/>
</dbReference>
<dbReference type="Gene3D" id="3.80.10.10">
    <property type="entry name" value="Ribonuclease Inhibitor"/>
    <property type="match status" value="1"/>
</dbReference>
<dbReference type="GO" id="GO:0016020">
    <property type="term" value="C:membrane"/>
    <property type="evidence" value="ECO:0007669"/>
    <property type="project" value="TreeGrafter"/>
</dbReference>
<protein>
    <submittedName>
        <fullName evidence="5">Uncharacterized protein</fullName>
    </submittedName>
</protein>
<dbReference type="PANTHER" id="PTHR24364:SF18">
    <property type="entry name" value="LP06937P"/>
    <property type="match status" value="1"/>
</dbReference>